<keyword evidence="2" id="KW-1185">Reference proteome</keyword>
<dbReference type="EMBL" id="ACKO02000020">
    <property type="protein sequence ID" value="EET43418.1"/>
    <property type="molecule type" value="Genomic_DNA"/>
</dbReference>
<name>C6M8A4_NEISI</name>
<comment type="caution">
    <text evidence="1">The sequence shown here is derived from an EMBL/GenBank/DDBJ whole genome shotgun (WGS) entry which is preliminary data.</text>
</comment>
<dbReference type="AlphaFoldDB" id="C6M8A4"/>
<accession>C6M8A4</accession>
<organism evidence="1 2">
    <name type="scientific">Neisseria sicca ATCC 29256</name>
    <dbReference type="NCBI Taxonomy" id="547045"/>
    <lineage>
        <taxon>Bacteria</taxon>
        <taxon>Pseudomonadati</taxon>
        <taxon>Pseudomonadota</taxon>
        <taxon>Betaproteobacteria</taxon>
        <taxon>Neisseriales</taxon>
        <taxon>Neisseriaceae</taxon>
        <taxon>Neisseria</taxon>
    </lineage>
</organism>
<reference evidence="1" key="1">
    <citation type="submission" date="2009-07" db="EMBL/GenBank/DDBJ databases">
        <authorList>
            <person name="Weinstock G."/>
            <person name="Sodergren E."/>
            <person name="Clifton S."/>
            <person name="Fulton L."/>
            <person name="Fulton B."/>
            <person name="Courtney L."/>
            <person name="Fronick C."/>
            <person name="Harrison M."/>
            <person name="Strong C."/>
            <person name="Farmer C."/>
            <person name="Delahaunty K."/>
            <person name="Markovic C."/>
            <person name="Hall O."/>
            <person name="Minx P."/>
            <person name="Tomlinson C."/>
            <person name="Mitreva M."/>
            <person name="Nelson J."/>
            <person name="Hou S."/>
            <person name="Wollam A."/>
            <person name="Pepin K.H."/>
            <person name="Johnson M."/>
            <person name="Bhonagiri V."/>
            <person name="Nash W.E."/>
            <person name="Warren W."/>
            <person name="Chinwalla A."/>
            <person name="Mardis E.R."/>
            <person name="Wilson R.K."/>
        </authorList>
    </citation>
    <scope>NUCLEOTIDE SEQUENCE [LARGE SCALE GENOMIC DNA]</scope>
    <source>
        <strain evidence="1">ATCC 29256</strain>
    </source>
</reference>
<dbReference type="Proteomes" id="UP000005365">
    <property type="component" value="Unassembled WGS sequence"/>
</dbReference>
<evidence type="ECO:0000313" key="2">
    <source>
        <dbReference type="Proteomes" id="UP000005365"/>
    </source>
</evidence>
<sequence length="52" mass="5902">MNNGLLLQNQSAARIYGLIAGSTKNLIYNKYRPVERLATIRYSSKFASHTEK</sequence>
<gene>
    <name evidence="1" type="ORF">NEISICOT_02772</name>
</gene>
<proteinExistence type="predicted"/>
<protein>
    <submittedName>
        <fullName evidence="1">Uncharacterized protein</fullName>
    </submittedName>
</protein>
<evidence type="ECO:0000313" key="1">
    <source>
        <dbReference type="EMBL" id="EET43418.1"/>
    </source>
</evidence>